<evidence type="ECO:0000313" key="1">
    <source>
        <dbReference type="EMBL" id="MDR6300616.1"/>
    </source>
</evidence>
<accession>A0ABU1K4U0</accession>
<sequence length="92" mass="10653">MDYCQKLSELFKILLDKDSNLDQKIIAKNQILEICKHIPDVPQDILSIMIKGYSDDIDTYLNSPTYSKNSMEQLRTSLKLKFGCPDVKTIKR</sequence>
<keyword evidence="2" id="KW-1185">Reference proteome</keyword>
<reference evidence="1 2" key="1">
    <citation type="submission" date="2023-07" db="EMBL/GenBank/DDBJ databases">
        <title>Genomic Encyclopedia of Type Strains, Phase IV (KMG-IV): sequencing the most valuable type-strain genomes for metagenomic binning, comparative biology and taxonomic classification.</title>
        <authorList>
            <person name="Goeker M."/>
        </authorList>
    </citation>
    <scope>NUCLEOTIDE SEQUENCE [LARGE SCALE GENOMIC DNA]</scope>
    <source>
        <strain evidence="1 2">DSM 102814</strain>
    </source>
</reference>
<dbReference type="EMBL" id="JAVDQA010000002">
    <property type="protein sequence ID" value="MDR6300616.1"/>
    <property type="molecule type" value="Genomic_DNA"/>
</dbReference>
<comment type="caution">
    <text evidence="1">The sequence shown here is derived from an EMBL/GenBank/DDBJ whole genome shotgun (WGS) entry which is preliminary data.</text>
</comment>
<organism evidence="1 2">
    <name type="scientific">Mesonia maritima</name>
    <dbReference type="NCBI Taxonomy" id="1793873"/>
    <lineage>
        <taxon>Bacteria</taxon>
        <taxon>Pseudomonadati</taxon>
        <taxon>Bacteroidota</taxon>
        <taxon>Flavobacteriia</taxon>
        <taxon>Flavobacteriales</taxon>
        <taxon>Flavobacteriaceae</taxon>
        <taxon>Mesonia</taxon>
    </lineage>
</organism>
<name>A0ABU1K4U0_9FLAO</name>
<dbReference type="Proteomes" id="UP001257659">
    <property type="component" value="Unassembled WGS sequence"/>
</dbReference>
<gene>
    <name evidence="1" type="ORF">GGR31_001247</name>
</gene>
<protein>
    <submittedName>
        <fullName evidence="1">Uncharacterized protein</fullName>
    </submittedName>
</protein>
<proteinExistence type="predicted"/>
<evidence type="ECO:0000313" key="2">
    <source>
        <dbReference type="Proteomes" id="UP001257659"/>
    </source>
</evidence>